<evidence type="ECO:0000313" key="5">
    <source>
        <dbReference type="Proteomes" id="UP000215335"/>
    </source>
</evidence>
<dbReference type="PANTHER" id="PTHR46584">
    <property type="entry name" value="HMG DOMAIN-CONTAINING PROTEIN 4"/>
    <property type="match status" value="1"/>
</dbReference>
<accession>A0A232ESS4</accession>
<dbReference type="SUPFAM" id="SSF47095">
    <property type="entry name" value="HMG-box"/>
    <property type="match status" value="1"/>
</dbReference>
<dbReference type="InterPro" id="IPR042477">
    <property type="entry name" value="HMGXB4"/>
</dbReference>
<proteinExistence type="predicted"/>
<name>A0A232ESS4_9HYME</name>
<evidence type="ECO:0000256" key="1">
    <source>
        <dbReference type="PROSITE-ProRule" id="PRU00267"/>
    </source>
</evidence>
<dbReference type="Pfam" id="PF00505">
    <property type="entry name" value="HMG_box"/>
    <property type="match status" value="1"/>
</dbReference>
<feature type="region of interest" description="Disordered" evidence="2">
    <location>
        <begin position="338"/>
        <end position="371"/>
    </location>
</feature>
<dbReference type="GO" id="GO:0003677">
    <property type="term" value="F:DNA binding"/>
    <property type="evidence" value="ECO:0007669"/>
    <property type="project" value="UniProtKB-UniRule"/>
</dbReference>
<dbReference type="AlphaFoldDB" id="A0A232ESS4"/>
<dbReference type="GO" id="GO:0005634">
    <property type="term" value="C:nucleus"/>
    <property type="evidence" value="ECO:0007669"/>
    <property type="project" value="UniProtKB-UniRule"/>
</dbReference>
<evidence type="ECO:0000259" key="3">
    <source>
        <dbReference type="PROSITE" id="PS50118"/>
    </source>
</evidence>
<protein>
    <recommendedName>
        <fullName evidence="3">HMG box domain-containing protein</fullName>
    </recommendedName>
</protein>
<dbReference type="Proteomes" id="UP000215335">
    <property type="component" value="Unassembled WGS sequence"/>
</dbReference>
<evidence type="ECO:0000256" key="2">
    <source>
        <dbReference type="SAM" id="MobiDB-lite"/>
    </source>
</evidence>
<dbReference type="InterPro" id="IPR009071">
    <property type="entry name" value="HMG_box_dom"/>
</dbReference>
<evidence type="ECO:0000313" key="4">
    <source>
        <dbReference type="EMBL" id="OXU21410.1"/>
    </source>
</evidence>
<feature type="compositionally biased region" description="Low complexity" evidence="2">
    <location>
        <begin position="169"/>
        <end position="187"/>
    </location>
</feature>
<feature type="compositionally biased region" description="Polar residues" evidence="2">
    <location>
        <begin position="102"/>
        <end position="121"/>
    </location>
</feature>
<feature type="DNA-binding region" description="HMG box" evidence="1">
    <location>
        <begin position="260"/>
        <end position="315"/>
    </location>
</feature>
<sequence>MDYFATPKSQKTDAHLISLELQSRLDLTPFLARCSLLNIADLEVTGISRSGRVRKKSSKLVDFESPDDFTEHKLKRQKALQQAHAQQLLEKYEQQLQQKSQNANSVQQRNSSPQTNSVHHTNSIHQTNSVHQTNAFQQRKKSVQPVVHFKEEIKEESHESESEEDSSDSDSGSANGIGNEDNSSSESSSEDEVDPLMLDGTEKEIETTGFTKLEPPEQTDMPSQAAKSSLYMLEKYKKKLVIKDGKVINKTTKTQRKDKGKTRFTAYMLWAKEARQQVVDHHPNLDFAQISKRLGEMWALVPNQEKYNWRKRAKRLALNPSISSKDNKMPPPSRKFINKIGSRDSTSPQKTIQLGTPTIGNKVPVSPPSNKVGKDLYNDSFTGTGMYKVTGTQPIDVAAHLTLLGESLTIIGKRLKEHEGQITVSGSLPLLLDSLLCALGPLLCLTQQIPEMNGANPENLTSILENVAYIMPGL</sequence>
<feature type="compositionally biased region" description="Polar residues" evidence="2">
    <location>
        <begin position="343"/>
        <end position="359"/>
    </location>
</feature>
<organism evidence="4 5">
    <name type="scientific">Trichomalopsis sarcophagae</name>
    <dbReference type="NCBI Taxonomy" id="543379"/>
    <lineage>
        <taxon>Eukaryota</taxon>
        <taxon>Metazoa</taxon>
        <taxon>Ecdysozoa</taxon>
        <taxon>Arthropoda</taxon>
        <taxon>Hexapoda</taxon>
        <taxon>Insecta</taxon>
        <taxon>Pterygota</taxon>
        <taxon>Neoptera</taxon>
        <taxon>Endopterygota</taxon>
        <taxon>Hymenoptera</taxon>
        <taxon>Apocrita</taxon>
        <taxon>Proctotrupomorpha</taxon>
        <taxon>Chalcidoidea</taxon>
        <taxon>Pteromalidae</taxon>
        <taxon>Pteromalinae</taxon>
        <taxon>Trichomalopsis</taxon>
    </lineage>
</organism>
<gene>
    <name evidence="4" type="ORF">TSAR_002078</name>
</gene>
<keyword evidence="1" id="KW-0238">DNA-binding</keyword>
<feature type="domain" description="HMG box" evidence="3">
    <location>
        <begin position="260"/>
        <end position="315"/>
    </location>
</feature>
<dbReference type="Gene3D" id="1.10.30.10">
    <property type="entry name" value="High mobility group box domain"/>
    <property type="match status" value="1"/>
</dbReference>
<feature type="region of interest" description="Disordered" evidence="2">
    <location>
        <begin position="153"/>
        <end position="194"/>
    </location>
</feature>
<dbReference type="STRING" id="543379.A0A232ESS4"/>
<comment type="caution">
    <text evidence="4">The sequence shown here is derived from an EMBL/GenBank/DDBJ whole genome shotgun (WGS) entry which is preliminary data.</text>
</comment>
<dbReference type="OrthoDB" id="4777606at2759"/>
<dbReference type="InterPro" id="IPR036910">
    <property type="entry name" value="HMG_box_dom_sf"/>
</dbReference>
<keyword evidence="1" id="KW-0539">Nucleus</keyword>
<reference evidence="4 5" key="1">
    <citation type="journal article" date="2017" name="Curr. Biol.">
        <title>The Evolution of Venom by Co-option of Single-Copy Genes.</title>
        <authorList>
            <person name="Martinson E.O."/>
            <person name="Mrinalini"/>
            <person name="Kelkar Y.D."/>
            <person name="Chang C.H."/>
            <person name="Werren J.H."/>
        </authorList>
    </citation>
    <scope>NUCLEOTIDE SEQUENCE [LARGE SCALE GENOMIC DNA]</scope>
    <source>
        <strain evidence="4 5">Alberta</strain>
        <tissue evidence="4">Whole body</tissue>
    </source>
</reference>
<dbReference type="CDD" id="cd00084">
    <property type="entry name" value="HMG-box_SF"/>
    <property type="match status" value="1"/>
</dbReference>
<dbReference type="SMART" id="SM00398">
    <property type="entry name" value="HMG"/>
    <property type="match status" value="1"/>
</dbReference>
<dbReference type="EMBL" id="NNAY01002380">
    <property type="protein sequence ID" value="OXU21410.1"/>
    <property type="molecule type" value="Genomic_DNA"/>
</dbReference>
<keyword evidence="5" id="KW-1185">Reference proteome</keyword>
<feature type="region of interest" description="Disordered" evidence="2">
    <location>
        <begin position="94"/>
        <end position="121"/>
    </location>
</feature>
<dbReference type="PROSITE" id="PS50118">
    <property type="entry name" value="HMG_BOX_2"/>
    <property type="match status" value="1"/>
</dbReference>
<dbReference type="PANTHER" id="PTHR46584:SF1">
    <property type="entry name" value="HMG DOMAIN-CONTAINING PROTEIN 4"/>
    <property type="match status" value="1"/>
</dbReference>